<keyword evidence="2" id="KW-0442">Lipid degradation</keyword>
<keyword evidence="5" id="KW-1185">Reference proteome</keyword>
<keyword evidence="1" id="KW-0378">Hydrolase</keyword>
<evidence type="ECO:0000313" key="5">
    <source>
        <dbReference type="Proteomes" id="UP000239181"/>
    </source>
</evidence>
<evidence type="ECO:0008006" key="6">
    <source>
        <dbReference type="Google" id="ProtNLM"/>
    </source>
</evidence>
<dbReference type="InterPro" id="IPR017395">
    <property type="entry name" value="Chlorophyllase-like"/>
</dbReference>
<organism evidence="4 5">
    <name type="scientific">Pantoea coffeiphila</name>
    <dbReference type="NCBI Taxonomy" id="1465635"/>
    <lineage>
        <taxon>Bacteria</taxon>
        <taxon>Pseudomonadati</taxon>
        <taxon>Pseudomonadota</taxon>
        <taxon>Gammaproteobacteria</taxon>
        <taxon>Enterobacterales</taxon>
        <taxon>Erwiniaceae</taxon>
        <taxon>Pantoea</taxon>
    </lineage>
</organism>
<evidence type="ECO:0000256" key="3">
    <source>
        <dbReference type="ARBA" id="ARBA00023098"/>
    </source>
</evidence>
<dbReference type="Proteomes" id="UP000239181">
    <property type="component" value="Unassembled WGS sequence"/>
</dbReference>
<reference evidence="4 5" key="1">
    <citation type="submission" date="2017-10" db="EMBL/GenBank/DDBJ databases">
        <title>Draft genome of two endophytic bacteria isolated from 'guarana' Paullinia cupana (Mart.) Ducke.</title>
        <authorList>
            <person name="Siqueira K.A."/>
            <person name="Liotti R.G."/>
            <person name="Mendes T.A."/>
            <person name="Soares M.A."/>
        </authorList>
    </citation>
    <scope>NUCLEOTIDE SEQUENCE [LARGE SCALE GENOMIC DNA]</scope>
    <source>
        <strain evidence="4 5">342</strain>
    </source>
</reference>
<proteinExistence type="predicted"/>
<dbReference type="OrthoDB" id="192696at2"/>
<protein>
    <recommendedName>
        <fullName evidence="6">Dienelactone hydrolase</fullName>
    </recommendedName>
</protein>
<dbReference type="PANTHER" id="PTHR10272">
    <property type="entry name" value="PLATELET-ACTIVATING FACTOR ACETYLHYDROLASE"/>
    <property type="match status" value="1"/>
</dbReference>
<name>A0A2S9IFZ0_9GAMM</name>
<keyword evidence="3" id="KW-0443">Lipid metabolism</keyword>
<comment type="caution">
    <text evidence="4">The sequence shown here is derived from an EMBL/GenBank/DDBJ whole genome shotgun (WGS) entry which is preliminary data.</text>
</comment>
<dbReference type="EMBL" id="PDET01000002">
    <property type="protein sequence ID" value="PRD16716.1"/>
    <property type="molecule type" value="Genomic_DNA"/>
</dbReference>
<dbReference type="AlphaFoldDB" id="A0A2S9IFZ0"/>
<evidence type="ECO:0000256" key="1">
    <source>
        <dbReference type="ARBA" id="ARBA00022801"/>
    </source>
</evidence>
<dbReference type="GO" id="GO:0003847">
    <property type="term" value="F:1-alkyl-2-acetylglycerophosphocholine esterase activity"/>
    <property type="evidence" value="ECO:0007669"/>
    <property type="project" value="TreeGrafter"/>
</dbReference>
<dbReference type="GO" id="GO:0016042">
    <property type="term" value="P:lipid catabolic process"/>
    <property type="evidence" value="ECO:0007669"/>
    <property type="project" value="UniProtKB-KW"/>
</dbReference>
<dbReference type="PANTHER" id="PTHR10272:SF0">
    <property type="entry name" value="PLATELET-ACTIVATING FACTOR ACETYLHYDROLASE"/>
    <property type="match status" value="1"/>
</dbReference>
<dbReference type="SUPFAM" id="SSF53474">
    <property type="entry name" value="alpha/beta-Hydrolases"/>
    <property type="match status" value="1"/>
</dbReference>
<dbReference type="Pfam" id="PF07224">
    <property type="entry name" value="Chlorophyllase"/>
    <property type="match status" value="1"/>
</dbReference>
<dbReference type="Gene3D" id="3.40.50.1820">
    <property type="entry name" value="alpha/beta hydrolase"/>
    <property type="match status" value="1"/>
</dbReference>
<evidence type="ECO:0000313" key="4">
    <source>
        <dbReference type="EMBL" id="PRD16716.1"/>
    </source>
</evidence>
<evidence type="ECO:0000256" key="2">
    <source>
        <dbReference type="ARBA" id="ARBA00022963"/>
    </source>
</evidence>
<dbReference type="InterPro" id="IPR016986">
    <property type="entry name" value="UCP031982_abhydr"/>
</dbReference>
<dbReference type="PIRSF" id="PIRSF031982">
    <property type="entry name" value="UCP031982_abhydr"/>
    <property type="match status" value="1"/>
</dbReference>
<dbReference type="RefSeq" id="WP_105591296.1">
    <property type="nucleotide sequence ID" value="NZ_PDET01000002.1"/>
</dbReference>
<dbReference type="InterPro" id="IPR029058">
    <property type="entry name" value="AB_hydrolase_fold"/>
</dbReference>
<sequence>MRLFIYLVLLLIPVSGWSYSVGNRLETLENISPQRDLKVRIFYPTTSNSEPQLLGGNRVFTGYKAIPDAPIASGRFPLVLLSHGSGGNNASLAWLATALAERGAIVVAASHPGSTTGDSRPETDLTLQTRDLSLMLDHYLATGVWKNSIDVSKIGAIGHSKGGYSVLALAGGLINRQRLTHYCEDMPQMPDCRFYKQNGIQLEKTDNARLAASYRDPRITFAIALDPGMSYVLTPESLKAISIPVLTLAAGYYSRPTGKMTLGTEEIHTPRQIMPQAGHFDFLPVCQPTAEKILAEEGEAFICDTPAAERERIHQQTITAVTEFLQQAGIETNATQP</sequence>
<accession>A0A2S9IFZ0</accession>
<gene>
    <name evidence="4" type="ORF">CQW29_03365</name>
</gene>